<feature type="active site" description="Nucleophile; cysteine thiosulfonate intermediate" evidence="4">
    <location>
        <position position="228"/>
    </location>
</feature>
<dbReference type="InterPro" id="IPR014729">
    <property type="entry name" value="Rossmann-like_a/b/a_fold"/>
</dbReference>
<keyword evidence="4" id="KW-0411">Iron-sulfur</keyword>
<comment type="catalytic activity">
    <reaction evidence="4">
        <text>[thioredoxin]-disulfide + sulfite + AMP + 2 H(+) = adenosine 5'-phosphosulfate + [thioredoxin]-dithiol</text>
        <dbReference type="Rhea" id="RHEA:21976"/>
        <dbReference type="Rhea" id="RHEA-COMP:10698"/>
        <dbReference type="Rhea" id="RHEA-COMP:10700"/>
        <dbReference type="ChEBI" id="CHEBI:15378"/>
        <dbReference type="ChEBI" id="CHEBI:17359"/>
        <dbReference type="ChEBI" id="CHEBI:29950"/>
        <dbReference type="ChEBI" id="CHEBI:50058"/>
        <dbReference type="ChEBI" id="CHEBI:58243"/>
        <dbReference type="ChEBI" id="CHEBI:456215"/>
        <dbReference type="EC" id="1.8.4.10"/>
    </reaction>
</comment>
<keyword evidence="4" id="KW-0963">Cytoplasm</keyword>
<keyword evidence="8" id="KW-1185">Reference proteome</keyword>
<evidence type="ECO:0000313" key="7">
    <source>
        <dbReference type="EMBL" id="GBQ05002.1"/>
    </source>
</evidence>
<reference evidence="7" key="1">
    <citation type="submission" date="2013-04" db="EMBL/GenBank/DDBJ databases">
        <title>The genome sequencing project of 58 acetic acid bacteria.</title>
        <authorList>
            <person name="Okamoto-Kainuma A."/>
            <person name="Ishikawa M."/>
            <person name="Umino S."/>
            <person name="Koizumi Y."/>
            <person name="Shiwa Y."/>
            <person name="Yoshikawa H."/>
            <person name="Matsutani M."/>
            <person name="Matsushita K."/>
        </authorList>
    </citation>
    <scope>NUCLEOTIDE SEQUENCE</scope>
    <source>
        <strain evidence="7">DSM 15669</strain>
    </source>
</reference>
<dbReference type="HAMAP" id="MF_00063">
    <property type="entry name" value="CysH"/>
    <property type="match status" value="1"/>
</dbReference>
<comment type="cofactor">
    <cofactor evidence="4">
        <name>[4Fe-4S] cluster</name>
        <dbReference type="ChEBI" id="CHEBI:49883"/>
    </cofactor>
    <text evidence="4">Binds 1 [4Fe-4S] cluster per subunit.</text>
</comment>
<organism evidence="7 8">
    <name type="scientific">Saccharibacter floricola DSM 15669</name>
    <dbReference type="NCBI Taxonomy" id="1123227"/>
    <lineage>
        <taxon>Bacteria</taxon>
        <taxon>Pseudomonadati</taxon>
        <taxon>Pseudomonadota</taxon>
        <taxon>Alphaproteobacteria</taxon>
        <taxon>Acetobacterales</taxon>
        <taxon>Acetobacteraceae</taxon>
        <taxon>Saccharibacter</taxon>
    </lineage>
</organism>
<feature type="binding site" evidence="4">
    <location>
        <position position="121"/>
    </location>
    <ligand>
        <name>[4Fe-4S] cluster</name>
        <dbReference type="ChEBI" id="CHEBI:49883"/>
    </ligand>
</feature>
<keyword evidence="4" id="KW-0479">Metal-binding</keyword>
<proteinExistence type="inferred from homology"/>
<dbReference type="InterPro" id="IPR002500">
    <property type="entry name" value="PAPS_reduct_dom"/>
</dbReference>
<dbReference type="NCBIfam" id="TIGR00434">
    <property type="entry name" value="cysH"/>
    <property type="match status" value="1"/>
</dbReference>
<dbReference type="NCBIfam" id="NF002537">
    <property type="entry name" value="PRK02090.1"/>
    <property type="match status" value="1"/>
</dbReference>
<dbReference type="Proteomes" id="UP001062901">
    <property type="component" value="Unassembled WGS sequence"/>
</dbReference>
<dbReference type="InterPro" id="IPR004511">
    <property type="entry name" value="PAPS/APS_Rdtase"/>
</dbReference>
<feature type="binding site" evidence="4">
    <location>
        <position position="205"/>
    </location>
    <ligand>
        <name>[4Fe-4S] cluster</name>
        <dbReference type="ChEBI" id="CHEBI:49883"/>
    </ligand>
</feature>
<keyword evidence="2 4" id="KW-0560">Oxidoreductase</keyword>
<dbReference type="Pfam" id="PF01507">
    <property type="entry name" value="PAPS_reduct"/>
    <property type="match status" value="1"/>
</dbReference>
<dbReference type="PANTHER" id="PTHR46509:SF1">
    <property type="entry name" value="PHOSPHOADENOSINE PHOSPHOSULFATE REDUCTASE"/>
    <property type="match status" value="1"/>
</dbReference>
<feature type="region of interest" description="Disordered" evidence="5">
    <location>
        <begin position="213"/>
        <end position="238"/>
    </location>
</feature>
<name>A0ABQ0NZV1_9PROT</name>
<evidence type="ECO:0000256" key="4">
    <source>
        <dbReference type="HAMAP-Rule" id="MF_00063"/>
    </source>
</evidence>
<comment type="function">
    <text evidence="4">Catalyzes the formation of sulfite from adenosine 5'-phosphosulfate (APS) using thioredoxin as an electron donor.</text>
</comment>
<comment type="caution">
    <text evidence="7">The sequence shown here is derived from an EMBL/GenBank/DDBJ whole genome shotgun (WGS) entry which is preliminary data.</text>
</comment>
<feature type="domain" description="Phosphoadenosine phosphosulphate reductase" evidence="6">
    <location>
        <begin position="39"/>
        <end position="208"/>
    </location>
</feature>
<evidence type="ECO:0000256" key="1">
    <source>
        <dbReference type="ARBA" id="ARBA00009732"/>
    </source>
</evidence>
<evidence type="ECO:0000256" key="3">
    <source>
        <dbReference type="ARBA" id="ARBA00024327"/>
    </source>
</evidence>
<gene>
    <name evidence="4" type="primary">cysH</name>
    <name evidence="7" type="ORF">AA15669_0255</name>
</gene>
<dbReference type="RefSeq" id="WP_018979796.1">
    <property type="nucleotide sequence ID" value="NZ_BAQD01000003.1"/>
</dbReference>
<evidence type="ECO:0000259" key="6">
    <source>
        <dbReference type="Pfam" id="PF01507"/>
    </source>
</evidence>
<evidence type="ECO:0000256" key="5">
    <source>
        <dbReference type="SAM" id="MobiDB-lite"/>
    </source>
</evidence>
<dbReference type="SUPFAM" id="SSF52402">
    <property type="entry name" value="Adenine nucleotide alpha hydrolases-like"/>
    <property type="match status" value="1"/>
</dbReference>
<dbReference type="EC" id="1.8.4.10" evidence="4"/>
<protein>
    <recommendedName>
        <fullName evidence="4">Adenosine 5'-phosphosulfate reductase</fullName>
        <shortName evidence="4">APS reductase</shortName>
        <ecNumber evidence="4">1.8.4.10</ecNumber>
    </recommendedName>
    <alternativeName>
        <fullName evidence="4">5'-adenylylsulfate reductase</fullName>
    </alternativeName>
    <alternativeName>
        <fullName evidence="4">Thioredoxin-dependent 5'-adenylylsulfate reductase</fullName>
    </alternativeName>
</protein>
<dbReference type="PIRSF" id="PIRSF000857">
    <property type="entry name" value="PAPS_reductase"/>
    <property type="match status" value="1"/>
</dbReference>
<comment type="pathway">
    <text evidence="3 4">Sulfur metabolism; hydrogen sulfide biosynthesis; sulfite from sulfate.</text>
</comment>
<keyword evidence="4" id="KW-0408">Iron</keyword>
<evidence type="ECO:0000313" key="8">
    <source>
        <dbReference type="Proteomes" id="UP001062901"/>
    </source>
</evidence>
<comment type="similarity">
    <text evidence="1 4">Belongs to the PAPS reductase family. CysH subfamily.</text>
</comment>
<dbReference type="EMBL" id="BAQD01000003">
    <property type="protein sequence ID" value="GBQ05002.1"/>
    <property type="molecule type" value="Genomic_DNA"/>
</dbReference>
<comment type="subcellular location">
    <subcellularLocation>
        <location evidence="4">Cytoplasm</location>
    </subcellularLocation>
</comment>
<sequence>MALSTQELAALREVEATGNAAQTTQHVLRYVADTLRGRVAVVSSFGAESAVLLAQVAQYDSTIPVFFLDTLRHFPETLAYRETLTQALGLRDVRVLSPQRPALEARDPHDQLADFDPDACCALRKVEPLDVVLPEFDVWITGRKRNQASTRTALPVVEPQDDGGVKLNPLAGWGRQEVLAFMESHHLPAHPLVAQGYPSIGCAPCTRAVGAGEDSRSGRWAGQAKTECGIHRPVSSPS</sequence>
<dbReference type="PANTHER" id="PTHR46509">
    <property type="entry name" value="PHOSPHOADENOSINE PHOSPHOSULFATE REDUCTASE"/>
    <property type="match status" value="1"/>
</dbReference>
<feature type="binding site" evidence="4">
    <location>
        <position position="120"/>
    </location>
    <ligand>
        <name>[4Fe-4S] cluster</name>
        <dbReference type="ChEBI" id="CHEBI:49883"/>
    </ligand>
</feature>
<feature type="binding site" evidence="4">
    <location>
        <position position="202"/>
    </location>
    <ligand>
        <name>[4Fe-4S] cluster</name>
        <dbReference type="ChEBI" id="CHEBI:49883"/>
    </ligand>
</feature>
<dbReference type="Gene3D" id="3.40.50.620">
    <property type="entry name" value="HUPs"/>
    <property type="match status" value="1"/>
</dbReference>
<accession>A0ABQ0NZV1</accession>
<evidence type="ECO:0000256" key="2">
    <source>
        <dbReference type="ARBA" id="ARBA00023002"/>
    </source>
</evidence>